<name>A0A4P8HV73_9BURK</name>
<evidence type="ECO:0000313" key="6">
    <source>
        <dbReference type="EMBL" id="MBB3223246.1"/>
    </source>
</evidence>
<dbReference type="OrthoDB" id="6080293at2"/>
<evidence type="ECO:0000256" key="4">
    <source>
        <dbReference type="ARBA" id="ARBA00023136"/>
    </source>
</evidence>
<feature type="transmembrane region" description="Helical" evidence="5">
    <location>
        <begin position="41"/>
        <end position="65"/>
    </location>
</feature>
<keyword evidence="3 5" id="KW-1133">Transmembrane helix</keyword>
<evidence type="ECO:0000256" key="1">
    <source>
        <dbReference type="ARBA" id="ARBA00022475"/>
    </source>
</evidence>
<evidence type="ECO:0000256" key="2">
    <source>
        <dbReference type="ARBA" id="ARBA00022692"/>
    </source>
</evidence>
<evidence type="ECO:0000313" key="8">
    <source>
        <dbReference type="Proteomes" id="UP000298763"/>
    </source>
</evidence>
<dbReference type="EMBL" id="CP040017">
    <property type="protein sequence ID" value="QCP13833.1"/>
    <property type="molecule type" value="Genomic_DNA"/>
</dbReference>
<keyword evidence="8" id="KW-1185">Reference proteome</keyword>
<proteinExistence type="predicted"/>
<dbReference type="RefSeq" id="WP_137316611.1">
    <property type="nucleotide sequence ID" value="NZ_CP040017.1"/>
</dbReference>
<evidence type="ECO:0000313" key="9">
    <source>
        <dbReference type="Proteomes" id="UP000584325"/>
    </source>
</evidence>
<dbReference type="EMBL" id="JACHXS010000008">
    <property type="protein sequence ID" value="MBB3223246.1"/>
    <property type="molecule type" value="Genomic_DNA"/>
</dbReference>
<dbReference type="Proteomes" id="UP000298763">
    <property type="component" value="Chromosome"/>
</dbReference>
<dbReference type="Proteomes" id="UP000584325">
    <property type="component" value="Unassembled WGS sequence"/>
</dbReference>
<evidence type="ECO:0000256" key="3">
    <source>
        <dbReference type="ARBA" id="ARBA00022989"/>
    </source>
</evidence>
<keyword evidence="4 5" id="KW-0472">Membrane</keyword>
<sequence length="66" mass="7230">MPRELSIFGLLIPTLLPLFLASVLAQAVLDRLLGAAGVYRRLWHPALARLALFVCIFGGLTAVLYH</sequence>
<reference evidence="7 8" key="1">
    <citation type="submission" date="2019-05" db="EMBL/GenBank/DDBJ databases">
        <title>Draft Genome Sequences of Six Type Strains of the Genus Massilia.</title>
        <authorList>
            <person name="Miess H."/>
            <person name="Frediansyhah A."/>
            <person name="Gross H."/>
        </authorList>
    </citation>
    <scope>NUCLEOTIDE SEQUENCE [LARGE SCALE GENOMIC DNA]</scope>
    <source>
        <strain evidence="7 8">DSMZ 26121</strain>
    </source>
</reference>
<keyword evidence="1" id="KW-1003">Cell membrane</keyword>
<evidence type="ECO:0000256" key="5">
    <source>
        <dbReference type="SAM" id="Phobius"/>
    </source>
</evidence>
<dbReference type="AlphaFoldDB" id="A0A4P8HV73"/>
<accession>A0A4P8HV73</accession>
<organism evidence="6 9">
    <name type="scientific">Pseudoduganella umbonata</name>
    <dbReference type="NCBI Taxonomy" id="864828"/>
    <lineage>
        <taxon>Bacteria</taxon>
        <taxon>Pseudomonadati</taxon>
        <taxon>Pseudomonadota</taxon>
        <taxon>Betaproteobacteria</taxon>
        <taxon>Burkholderiales</taxon>
        <taxon>Oxalobacteraceae</taxon>
        <taxon>Telluria group</taxon>
        <taxon>Pseudoduganella</taxon>
    </lineage>
</organism>
<reference evidence="6 9" key="2">
    <citation type="submission" date="2020-08" db="EMBL/GenBank/DDBJ databases">
        <title>Genomic Encyclopedia of Type Strains, Phase III (KMG-III): the genomes of soil and plant-associated and newly described type strains.</title>
        <authorList>
            <person name="Whitman W."/>
        </authorList>
    </citation>
    <scope>NUCLEOTIDE SEQUENCE [LARGE SCALE GENOMIC DNA]</scope>
    <source>
        <strain evidence="6 9">CECT 7753</strain>
    </source>
</reference>
<gene>
    <name evidence="7" type="ORF">FCL38_27940</name>
    <name evidence="6" type="ORF">FHS02_004089</name>
</gene>
<dbReference type="InterPro" id="IPR012451">
    <property type="entry name" value="DUF1656"/>
</dbReference>
<dbReference type="Pfam" id="PF07869">
    <property type="entry name" value="DUF1656"/>
    <property type="match status" value="1"/>
</dbReference>
<evidence type="ECO:0000313" key="7">
    <source>
        <dbReference type="EMBL" id="QCP13833.1"/>
    </source>
</evidence>
<protein>
    <submittedName>
        <fullName evidence="7">DUF1656 domain-containing protein</fullName>
    </submittedName>
</protein>
<keyword evidence="2 5" id="KW-0812">Transmembrane</keyword>